<sequence length="156" mass="17856">MLAKSDGKSPFNFNNIISESIPLWVIIVVPFLLLILLMALIFAICGCCSSNNRKDKNNRNKNVDEVEATRSYRRNMANSNDDDSCYDETKKAWVMGGRKKARKKSRKLQLQHRSTSRSSRGQDLMEMSEESIGHGYYEQLAAKKKVKSVSQYITRL</sequence>
<accession>A0A9Q0M1K5</accession>
<organism evidence="3 4">
    <name type="scientific">Blomia tropicalis</name>
    <name type="common">Mite</name>
    <dbReference type="NCBI Taxonomy" id="40697"/>
    <lineage>
        <taxon>Eukaryota</taxon>
        <taxon>Metazoa</taxon>
        <taxon>Ecdysozoa</taxon>
        <taxon>Arthropoda</taxon>
        <taxon>Chelicerata</taxon>
        <taxon>Arachnida</taxon>
        <taxon>Acari</taxon>
        <taxon>Acariformes</taxon>
        <taxon>Sarcoptiformes</taxon>
        <taxon>Astigmata</taxon>
        <taxon>Glycyphagoidea</taxon>
        <taxon>Echimyopodidae</taxon>
        <taxon>Blomia</taxon>
    </lineage>
</organism>
<evidence type="ECO:0000256" key="2">
    <source>
        <dbReference type="SAM" id="Phobius"/>
    </source>
</evidence>
<keyword evidence="2" id="KW-0472">Membrane</keyword>
<proteinExistence type="predicted"/>
<feature type="region of interest" description="Disordered" evidence="1">
    <location>
        <begin position="98"/>
        <end position="124"/>
    </location>
</feature>
<evidence type="ECO:0000256" key="1">
    <source>
        <dbReference type="SAM" id="MobiDB-lite"/>
    </source>
</evidence>
<dbReference type="Proteomes" id="UP001142055">
    <property type="component" value="Chromosome 3"/>
</dbReference>
<comment type="caution">
    <text evidence="3">The sequence shown here is derived from an EMBL/GenBank/DDBJ whole genome shotgun (WGS) entry which is preliminary data.</text>
</comment>
<keyword evidence="4" id="KW-1185">Reference proteome</keyword>
<feature type="compositionally biased region" description="Polar residues" evidence="1">
    <location>
        <begin position="111"/>
        <end position="121"/>
    </location>
</feature>
<feature type="transmembrane region" description="Helical" evidence="2">
    <location>
        <begin position="21"/>
        <end position="44"/>
    </location>
</feature>
<gene>
    <name evidence="3" type="ORF">RDWZM_009515</name>
</gene>
<protein>
    <submittedName>
        <fullName evidence="3">Uncharacterized protein</fullName>
    </submittedName>
</protein>
<feature type="compositionally biased region" description="Basic residues" evidence="1">
    <location>
        <begin position="98"/>
        <end position="110"/>
    </location>
</feature>
<evidence type="ECO:0000313" key="3">
    <source>
        <dbReference type="EMBL" id="KAJ6218358.1"/>
    </source>
</evidence>
<keyword evidence="2" id="KW-0812">Transmembrane</keyword>
<evidence type="ECO:0000313" key="4">
    <source>
        <dbReference type="Proteomes" id="UP001142055"/>
    </source>
</evidence>
<keyword evidence="2" id="KW-1133">Transmembrane helix</keyword>
<reference evidence="3" key="1">
    <citation type="submission" date="2022-12" db="EMBL/GenBank/DDBJ databases">
        <title>Genome assemblies of Blomia tropicalis.</title>
        <authorList>
            <person name="Cui Y."/>
        </authorList>
    </citation>
    <scope>NUCLEOTIDE SEQUENCE</scope>
    <source>
        <tissue evidence="3">Adult mites</tissue>
    </source>
</reference>
<dbReference type="AlphaFoldDB" id="A0A9Q0M1K5"/>
<dbReference type="EMBL" id="JAPWDV010000003">
    <property type="protein sequence ID" value="KAJ6218358.1"/>
    <property type="molecule type" value="Genomic_DNA"/>
</dbReference>
<name>A0A9Q0M1K5_BLOTA</name>